<dbReference type="CDD" id="cd01080">
    <property type="entry name" value="NAD_bind_m-THF_DH_Cyclohyd"/>
    <property type="match status" value="1"/>
</dbReference>
<dbReference type="GO" id="GO:0004488">
    <property type="term" value="F:methylenetetrahydrofolate dehydrogenase (NADP+) activity"/>
    <property type="evidence" value="ECO:0007669"/>
    <property type="project" value="InterPro"/>
</dbReference>
<sequence>MNTTISSCILRLAEQLLFSVLNLSQQALRSASLPLSVLLLRRNAKVTICHSETTVQEHVEKADIVISCAGHKELVKGEWIKNGAKVIDVGITRIPGTNKIVGDIEFHKALTKVSFITPVPGGVGPLTVSMLFKNLYRVWCRSNGLQLNIDEQDEELDYAQNYQF</sequence>
<comment type="caution">
    <text evidence="2">The sequence shown here is derived from an EMBL/GenBank/DDBJ whole genome shotgun (WGS) entry which is preliminary data.</text>
</comment>
<keyword evidence="3" id="KW-1185">Reference proteome</keyword>
<feature type="domain" description="Tetrahydrofolate dehydrogenase/cyclohydrolase NAD(P)-binding" evidence="1">
    <location>
        <begin position="33"/>
        <end position="141"/>
    </location>
</feature>
<organism evidence="2 3">
    <name type="scientific">Paramecium pentaurelia</name>
    <dbReference type="NCBI Taxonomy" id="43138"/>
    <lineage>
        <taxon>Eukaryota</taxon>
        <taxon>Sar</taxon>
        <taxon>Alveolata</taxon>
        <taxon>Ciliophora</taxon>
        <taxon>Intramacronucleata</taxon>
        <taxon>Oligohymenophorea</taxon>
        <taxon>Peniculida</taxon>
        <taxon>Parameciidae</taxon>
        <taxon>Paramecium</taxon>
    </lineage>
</organism>
<evidence type="ECO:0000313" key="2">
    <source>
        <dbReference type="EMBL" id="CAD8183553.1"/>
    </source>
</evidence>
<protein>
    <recommendedName>
        <fullName evidence="1">Tetrahydrofolate dehydrogenase/cyclohydrolase NAD(P)-binding domain-containing protein</fullName>
    </recommendedName>
</protein>
<dbReference type="Pfam" id="PF02882">
    <property type="entry name" value="THF_DHG_CYH_C"/>
    <property type="match status" value="1"/>
</dbReference>
<dbReference type="Proteomes" id="UP000689195">
    <property type="component" value="Unassembled WGS sequence"/>
</dbReference>
<reference evidence="2" key="1">
    <citation type="submission" date="2021-01" db="EMBL/GenBank/DDBJ databases">
        <authorList>
            <consortium name="Genoscope - CEA"/>
            <person name="William W."/>
        </authorList>
    </citation>
    <scope>NUCLEOTIDE SEQUENCE</scope>
</reference>
<dbReference type="PANTHER" id="PTHR48099">
    <property type="entry name" value="C-1-TETRAHYDROFOLATE SYNTHASE, CYTOPLASMIC-RELATED"/>
    <property type="match status" value="1"/>
</dbReference>
<accession>A0A8S1W3H9</accession>
<evidence type="ECO:0000313" key="3">
    <source>
        <dbReference type="Proteomes" id="UP000689195"/>
    </source>
</evidence>
<proteinExistence type="predicted"/>
<dbReference type="EMBL" id="CAJJDO010000081">
    <property type="protein sequence ID" value="CAD8183553.1"/>
    <property type="molecule type" value="Genomic_DNA"/>
</dbReference>
<dbReference type="PANTHER" id="PTHR48099:SF5">
    <property type="entry name" value="C-1-TETRAHYDROFOLATE SYNTHASE, CYTOPLASMIC"/>
    <property type="match status" value="1"/>
</dbReference>
<dbReference type="OrthoDB" id="5126881at2759"/>
<dbReference type="GO" id="GO:0005829">
    <property type="term" value="C:cytosol"/>
    <property type="evidence" value="ECO:0007669"/>
    <property type="project" value="TreeGrafter"/>
</dbReference>
<dbReference type="GO" id="GO:0035999">
    <property type="term" value="P:tetrahydrofolate interconversion"/>
    <property type="evidence" value="ECO:0007669"/>
    <property type="project" value="TreeGrafter"/>
</dbReference>
<dbReference type="GO" id="GO:0004477">
    <property type="term" value="F:methenyltetrahydrofolate cyclohydrolase activity"/>
    <property type="evidence" value="ECO:0007669"/>
    <property type="project" value="TreeGrafter"/>
</dbReference>
<dbReference type="InterPro" id="IPR020631">
    <property type="entry name" value="THF_DH/CycHdrlase_NAD-bd_dom"/>
</dbReference>
<dbReference type="AlphaFoldDB" id="A0A8S1W3H9"/>
<name>A0A8S1W3H9_9CILI</name>
<evidence type="ECO:0000259" key="1">
    <source>
        <dbReference type="Pfam" id="PF02882"/>
    </source>
</evidence>
<gene>
    <name evidence="2" type="ORF">PPENT_87.1.T0810056</name>
</gene>